<dbReference type="KEGG" id="bgt:106058422"/>
<evidence type="ECO:0000256" key="7">
    <source>
        <dbReference type="ARBA" id="ARBA00022737"/>
    </source>
</evidence>
<dbReference type="PROSITE" id="PS50026">
    <property type="entry name" value="EGF_3"/>
    <property type="match status" value="5"/>
</dbReference>
<feature type="domain" description="Cadherin" evidence="20">
    <location>
        <begin position="3493"/>
        <end position="3587"/>
    </location>
</feature>
<comment type="subcellular location">
    <subcellularLocation>
        <location evidence="1">Cell membrane</location>
        <topology evidence="1">Single-pass type I membrane protein</topology>
    </subcellularLocation>
</comment>
<evidence type="ECO:0000256" key="9">
    <source>
        <dbReference type="ARBA" id="ARBA00022889"/>
    </source>
</evidence>
<evidence type="ECO:0000313" key="21">
    <source>
        <dbReference type="EnsemblMetazoa" id="BGLB040091-PD"/>
    </source>
</evidence>
<feature type="domain" description="Cadherin" evidence="20">
    <location>
        <begin position="2744"/>
        <end position="2839"/>
    </location>
</feature>
<keyword evidence="4 17" id="KW-0812">Transmembrane</keyword>
<dbReference type="Gene3D" id="2.60.120.200">
    <property type="match status" value="1"/>
</dbReference>
<dbReference type="FunFam" id="2.60.40.60:FF:000053">
    <property type="entry name" value="FAT atypical cadherin 3"/>
    <property type="match status" value="1"/>
</dbReference>
<feature type="domain" description="Cadherin" evidence="20">
    <location>
        <begin position="2206"/>
        <end position="2313"/>
    </location>
</feature>
<feature type="domain" description="Cadherin" evidence="20">
    <location>
        <begin position="2628"/>
        <end position="2735"/>
    </location>
</feature>
<evidence type="ECO:0000256" key="3">
    <source>
        <dbReference type="ARBA" id="ARBA00022536"/>
    </source>
</evidence>
<feature type="compositionally biased region" description="Polar residues" evidence="16">
    <location>
        <begin position="4464"/>
        <end position="4476"/>
    </location>
</feature>
<dbReference type="FunFam" id="2.60.40.60:FF:000064">
    <property type="entry name" value="FAT atypical cadherin 1"/>
    <property type="match status" value="1"/>
</dbReference>
<feature type="domain" description="Cadherin" evidence="20">
    <location>
        <begin position="3057"/>
        <end position="3160"/>
    </location>
</feature>
<keyword evidence="2" id="KW-1003">Cell membrane</keyword>
<evidence type="ECO:0000256" key="17">
    <source>
        <dbReference type="SAM" id="Phobius"/>
    </source>
</evidence>
<name>A0A2C9M9T3_BIOGL</name>
<evidence type="ECO:0000256" key="8">
    <source>
        <dbReference type="ARBA" id="ARBA00022837"/>
    </source>
</evidence>
<feature type="domain" description="Cadherin" evidence="20">
    <location>
        <begin position="160"/>
        <end position="268"/>
    </location>
</feature>
<feature type="domain" description="Cadherin" evidence="20">
    <location>
        <begin position="2840"/>
        <end position="2955"/>
    </location>
</feature>
<evidence type="ECO:0000256" key="11">
    <source>
        <dbReference type="ARBA" id="ARBA00023136"/>
    </source>
</evidence>
<feature type="disulfide bond" evidence="15">
    <location>
        <begin position="4228"/>
        <end position="4237"/>
    </location>
</feature>
<dbReference type="PROSITE" id="PS50025">
    <property type="entry name" value="LAM_G_DOMAIN"/>
    <property type="match status" value="1"/>
</dbReference>
<feature type="domain" description="Cadherin" evidence="20">
    <location>
        <begin position="952"/>
        <end position="1057"/>
    </location>
</feature>
<dbReference type="InterPro" id="IPR001791">
    <property type="entry name" value="Laminin_G"/>
</dbReference>
<dbReference type="PROSITE" id="PS00022">
    <property type="entry name" value="EGF_1"/>
    <property type="match status" value="5"/>
</dbReference>
<feature type="domain" description="Cadherin" evidence="20">
    <location>
        <begin position="2104"/>
        <end position="2205"/>
    </location>
</feature>
<reference evidence="21" key="1">
    <citation type="submission" date="2020-05" db="UniProtKB">
        <authorList>
            <consortium name="EnsemblMetazoa"/>
        </authorList>
    </citation>
    <scope>IDENTIFICATION</scope>
    <source>
        <strain evidence="21">BB02</strain>
    </source>
</reference>
<dbReference type="InterPro" id="IPR020894">
    <property type="entry name" value="Cadherin_CS"/>
</dbReference>
<dbReference type="FunFam" id="2.60.40.60:FF:000084">
    <property type="entry name" value="FAT atypical cadherin 3"/>
    <property type="match status" value="1"/>
</dbReference>
<dbReference type="EnsemblMetazoa" id="BGLB040091-RD">
    <property type="protein sequence ID" value="BGLB040091-PD"/>
    <property type="gene ID" value="BGLB040091"/>
</dbReference>
<dbReference type="InterPro" id="IPR015919">
    <property type="entry name" value="Cadherin-like_sf"/>
</dbReference>
<dbReference type="CDD" id="cd00054">
    <property type="entry name" value="EGF_CA"/>
    <property type="match status" value="4"/>
</dbReference>
<feature type="domain" description="Cadherin" evidence="20">
    <location>
        <begin position="2525"/>
        <end position="2627"/>
    </location>
</feature>
<dbReference type="STRING" id="6526.A0A2C9M9T3"/>
<evidence type="ECO:0000256" key="2">
    <source>
        <dbReference type="ARBA" id="ARBA00022475"/>
    </source>
</evidence>
<feature type="domain" description="Cadherin" evidence="20">
    <location>
        <begin position="378"/>
        <end position="484"/>
    </location>
</feature>
<keyword evidence="12 15" id="KW-1015">Disulfide bond</keyword>
<dbReference type="InterPro" id="IPR000742">
    <property type="entry name" value="EGF"/>
</dbReference>
<feature type="compositionally biased region" description="Low complexity" evidence="16">
    <location>
        <begin position="4546"/>
        <end position="4558"/>
    </location>
</feature>
<feature type="disulfide bond" evidence="15">
    <location>
        <begin position="4189"/>
        <end position="4198"/>
    </location>
</feature>
<keyword evidence="11 17" id="KW-0472">Membrane</keyword>
<feature type="domain" description="Cadherin" evidence="20">
    <location>
        <begin position="1788"/>
        <end position="1901"/>
    </location>
</feature>
<protein>
    <submittedName>
        <fullName evidence="21">Uncharacterized protein</fullName>
    </submittedName>
</protein>
<feature type="domain" description="Cadherin" evidence="20">
    <location>
        <begin position="1585"/>
        <end position="1689"/>
    </location>
</feature>
<feature type="domain" description="Cadherin" evidence="20">
    <location>
        <begin position="275"/>
        <end position="377"/>
    </location>
</feature>
<feature type="domain" description="Cadherin" evidence="20">
    <location>
        <begin position="2002"/>
        <end position="2103"/>
    </location>
</feature>
<keyword evidence="9" id="KW-0130">Cell adhesion</keyword>
<evidence type="ECO:0000259" key="19">
    <source>
        <dbReference type="PROSITE" id="PS50026"/>
    </source>
</evidence>
<evidence type="ECO:0000256" key="1">
    <source>
        <dbReference type="ARBA" id="ARBA00004251"/>
    </source>
</evidence>
<dbReference type="PANTHER" id="PTHR24026">
    <property type="entry name" value="FAT ATYPICAL CADHERIN-RELATED"/>
    <property type="match status" value="1"/>
</dbReference>
<dbReference type="FunFam" id="2.60.40.60:FF:000037">
    <property type="entry name" value="FAT atypical cadherin 1"/>
    <property type="match status" value="1"/>
</dbReference>
<dbReference type="FunFam" id="2.60.40.60:FF:000033">
    <property type="entry name" value="FAT atypical cadherin 1"/>
    <property type="match status" value="3"/>
</dbReference>
<feature type="disulfide bond" evidence="15">
    <location>
        <begin position="3876"/>
        <end position="3885"/>
    </location>
</feature>
<feature type="domain" description="Cadherin" evidence="20">
    <location>
        <begin position="609"/>
        <end position="693"/>
    </location>
</feature>
<dbReference type="GO" id="GO:0005886">
    <property type="term" value="C:plasma membrane"/>
    <property type="evidence" value="ECO:0007669"/>
    <property type="project" value="UniProtKB-SubCell"/>
</dbReference>
<keyword evidence="10 17" id="KW-1133">Transmembrane helix</keyword>
<evidence type="ECO:0000256" key="15">
    <source>
        <dbReference type="PROSITE-ProRule" id="PRU00076"/>
    </source>
</evidence>
<comment type="caution">
    <text evidence="15">Lacks conserved residue(s) required for the propagation of feature annotation.</text>
</comment>
<dbReference type="FunFam" id="2.60.40.60:FF:000041">
    <property type="entry name" value="FAT atypical cadherin 1"/>
    <property type="match status" value="1"/>
</dbReference>
<keyword evidence="3 15" id="KW-0245">EGF-like domain</keyword>
<keyword evidence="5" id="KW-0479">Metal-binding</keyword>
<feature type="domain" description="EGF-like" evidence="19">
    <location>
        <begin position="3849"/>
        <end position="3886"/>
    </location>
</feature>
<dbReference type="SUPFAM" id="SSF49899">
    <property type="entry name" value="Concanavalin A-like lectins/glucanases"/>
    <property type="match status" value="1"/>
</dbReference>
<dbReference type="SUPFAM" id="SSF49313">
    <property type="entry name" value="Cadherin-like"/>
    <property type="match status" value="34"/>
</dbReference>
<keyword evidence="6" id="KW-0732">Signal</keyword>
<feature type="disulfide bond" evidence="15">
    <location>
        <begin position="4111"/>
        <end position="4120"/>
    </location>
</feature>
<evidence type="ECO:0000256" key="16">
    <source>
        <dbReference type="SAM" id="MobiDB-lite"/>
    </source>
</evidence>
<evidence type="ECO:0000259" key="18">
    <source>
        <dbReference type="PROSITE" id="PS50025"/>
    </source>
</evidence>
<feature type="domain" description="Cadherin" evidence="20">
    <location>
        <begin position="1902"/>
        <end position="2001"/>
    </location>
</feature>
<evidence type="ECO:0000256" key="5">
    <source>
        <dbReference type="ARBA" id="ARBA00022723"/>
    </source>
</evidence>
<dbReference type="OrthoDB" id="6252479at2759"/>
<dbReference type="InterPro" id="IPR013320">
    <property type="entry name" value="ConA-like_dom_sf"/>
</dbReference>
<feature type="domain" description="EGF-like" evidence="19">
    <location>
        <begin position="4201"/>
        <end position="4238"/>
    </location>
</feature>
<dbReference type="GO" id="GO:0007156">
    <property type="term" value="P:homophilic cell adhesion via plasma membrane adhesion molecules"/>
    <property type="evidence" value="ECO:0007669"/>
    <property type="project" value="InterPro"/>
</dbReference>
<feature type="region of interest" description="Disordered" evidence="16">
    <location>
        <begin position="4327"/>
        <end position="4359"/>
    </location>
</feature>
<dbReference type="FunFam" id="2.60.40.60:FF:000123">
    <property type="entry name" value="Protocadherin beta 4"/>
    <property type="match status" value="1"/>
</dbReference>
<feature type="domain" description="Cadherin" evidence="20">
    <location>
        <begin position="2956"/>
        <end position="3056"/>
    </location>
</feature>
<feature type="domain" description="Cadherin" evidence="20">
    <location>
        <begin position="1164"/>
        <end position="1271"/>
    </location>
</feature>
<evidence type="ECO:0000256" key="6">
    <source>
        <dbReference type="ARBA" id="ARBA00022729"/>
    </source>
</evidence>
<feature type="domain" description="Cadherin" evidence="20">
    <location>
        <begin position="1690"/>
        <end position="1787"/>
    </location>
</feature>
<dbReference type="FunFam" id="2.60.40.60:FF:000013">
    <property type="entry name" value="Cadherin EGF LAG seven-pass G-type receptor"/>
    <property type="match status" value="3"/>
</dbReference>
<dbReference type="FunFam" id="2.60.40.60:FF:000080">
    <property type="entry name" value="FAT atypical cadherin 1"/>
    <property type="match status" value="1"/>
</dbReference>
<feature type="transmembrane region" description="Helical" evidence="17">
    <location>
        <begin position="4257"/>
        <end position="4281"/>
    </location>
</feature>
<feature type="domain" description="Cadherin" evidence="20">
    <location>
        <begin position="3372"/>
        <end position="3476"/>
    </location>
</feature>
<feature type="disulfide bond" evidence="15">
    <location>
        <begin position="4152"/>
        <end position="4161"/>
    </location>
</feature>
<dbReference type="FunFam" id="2.60.40.60:FF:000032">
    <property type="entry name" value="FAT atypical cadherin 1"/>
    <property type="match status" value="1"/>
</dbReference>
<evidence type="ECO:0000259" key="20">
    <source>
        <dbReference type="PROSITE" id="PS50268"/>
    </source>
</evidence>
<dbReference type="PANTHER" id="PTHR24026:SF133">
    <property type="entry name" value="CADHERIN-RELATED FAMILY MEMBER 2"/>
    <property type="match status" value="1"/>
</dbReference>
<dbReference type="Gene3D" id="2.10.25.10">
    <property type="entry name" value="Laminin"/>
    <property type="match status" value="4"/>
</dbReference>
<dbReference type="PROSITE" id="PS50268">
    <property type="entry name" value="CADHERIN_2"/>
    <property type="match status" value="33"/>
</dbReference>
<keyword evidence="8 14" id="KW-0106">Calcium</keyword>
<feature type="domain" description="EGF-like" evidence="19">
    <location>
        <begin position="4123"/>
        <end position="4162"/>
    </location>
</feature>
<sequence>MRDGKAPPLLGVVAATLLVMVVPGGRTQLSTLLSSDNFVFTQQSYNGTIYENTFGKVYIQTPQRMGVLIGYPSSIDMEYAIVDGDPNNVFKAETQTVKDFCFLRIRTQTANYGALNRELNSEFRLKVKARGAYPGDVTLETTADVVVTVLDQNEFSPLFSNLPYEVTVPEDLPMFSSVYQVKASDADVGINGEIYYSLEKETYMFAVHPTTGVVSLTRPLKRDTKPSYELDVVAEDRGPSSLGKGVSPNSKATLTINVSPVNFSPPTIKVQNHQSLVEHGNDGSLFAVLTITDEDQTTKEAISSVTITNDPRNIFRVVSQSANDKYNIIVTSPIDRETLPESYNITVVAVDNGTPKKSSTVVIPVSVQDINDNEPVFDQNVYYAEVSEAVPVQTPILFVRATDRDLGSNSDVRYSIVDGNKKEIFTIDPVSGLIRTAKDLDAEVDPRLTLVVQAQDQANSGTRLTGQARVIVILKDYNDNAPDFNMPHDSVTVLENLPRGSRVTTVRASDEDGGDNGKLSFSLVNYRSVPFEINSFTGEVLTKEVLDYETMKRSYQLHIRVSDWGTPFKREEDMLLNVRVIDANDNSPEFVTSRCTGYLSKESPRKMDVINLTAIDLDLGNSVTYSLTEGNEDDCFSIVPSTGTIVVNCDMSSYREERRTLQVVASDGQHVSIPAVVELTIQNRNSGQSAANARVSCQSSDARARLEHQVRLSQLANKEDAPLVLNRNNARKNNPPVILNHSPPYVEVSENAAVGTEIFDFAQSVTDYDHGYDGLLKYVISSGDDFRGSFKLDTFTGKLLVLSSLDYEVKSEYSLTLSAIDFGQPAEAVFRELRVIVKDENDNAPSFEKPLYSKTIFENAPVNTSVIKVKAIDLDSGVNAEVRYSILSDDSDFYIDPIDGFVKVKRSLDRERSSFQVLIVQAQDMGVRKKLSSIVAVNITIGDINDNAPVFHPERYQIRLREDLPVGTMVTTLTALDPDEGDNGRVTYSFAHGMDYNFDIDPATGTIRVQRPLDYEKKQTYTLTGVAQDSGQPSLTSTCTIDIEVMDINENLHAPVFPDFIARGSVYENQPIGSYVINVQATDMDDPSGGVGQIFYTIQEGTGLGRFTIDVNGTIRTSQVLDRETTPHFWLTILAQDRAMVPKFARLEVLIEVLDVNDNIPQSVEPAYYASVEENSSVKQKVVQIQTTDGDDHSLGPTFTITSGNSQNLFEIDPLTGVISTTNRTNRSLDREKQDEHALEVTITDRGVPPLSSTTRVVIKVMDVNDNRPDFLNRHQSNFINVFATRHTGDDIFVYRALAYDRDEGRNANLSYSLVNYKDSQFRIEKETGKIYSLKDLKVDDSFELTVRANDNGLQPKRSIMRLTIEVVPRRTGSRQKARFSQPVYLENITESDMPGRLILVLSADIDDVKLSYSIEAGNEDDKFTIQPDHGSVFLAESVDWEKKKMYNLTVAVTDGLNTDQAYVVIYVIDTNDNEPVFSQKLYQTSVSESADQGTVILKVVASDLDSNSRLIYSITSSAANSSLNKFTIGEMDGVIVLAESLDREDLARHLLTIMVRDQGIPSKRSFARVEINVLDNNDHAPRFLSDVTRGQVYESAGIGTSVVQVIAVDNDKGPNAELTYAILSGNADNTFAINDLLGIISVAKELDRRIHSTYEMIISAADHGEPALTSSTKVVISVTVSTNSPPRFSMKEYAVELQENRPSGTVVTSLVADSLSTVVYTIIDGNEDGCFNINPNSGVVFTTKPIDYELIRFFNLTISATNIVSATQTVNVIVHILDVNDNAPVFLQPIYFGNVSESALIGTMVLNSARTPLVVQATDADSNNNARLYYEILDAEARQYFAIDSNTGAIRTKLSLDYEAKPLFNFSVHVKDLGNPQLKAFRTANVVVFVQDVNDNMPKFTQPSYQALVVLPTYHDVSVITVEAKDADTVFDKPLSYSIVAGNEDGDFDLDSKKGVISIKRETLSRNGYELTIQASDGKFDTPVKVTINVQKAEASTLKFTSERYTANVVENNHKQEQLVVIQPVGLEVNRHLTFTLLNNVDHFSIGQTSGVLSTTGLEFDREKKDNYTVVIKVQDTKSKELSAHVVVLVTVLDENDNPPMFVNQPYHCTVSGDAKDGEVIQVVRAVDPDIGKNGELWYMLADSYKDKFAINPYTREIVVKNLEPEDHNKEITLKVIAEDKGSPSLTAVAAVHVHIIDSSSPLFEQQSYQASIQENAAPHTAVIAVKAISPHGQKLIYSISRGDTYADFALDFNTDMEALGPCYLSVVGHLDYEETKSYALTIRATDVFSGNYAEATVNIKMEDVNDNAPIFGSLTYTHTVSESAIIGSRILTVNATDADTGANSAIYFDLAPALPGSKDIEHFLINPETGDISLRKHLDHENQKEYLALLVARDNGIPVLSATALLTIKVLDLNDNPPAFTQQSYDCFISESATRGQLVFKVVALDPDETDAEKLFYSIVDGNEKHTFNINPSTGVISLTEQRLSLLDTSYTLNVSVTDNVYTSFTKVTIVVRNINRYAPVFTADVYKGQVSELQSAGTHVLAVTATDRDRGNYGLLIYSMLNDEMAKLFLIDADTGDISTRKKLDREEKSEYSFTVAATDNGGRMAFAEIVINITDENDNIPQFTMEAYKSNIHFNASIGTSVLTVQAEDLDESDNGKVFYSLVAGDDSLVNKYFNVNVLTGVIATKVSLLDAENKVFQFFVKASDQGQPTLESQVAVEILIMGKEDRPPRFSDAINMQLVSEQTKVGSIITTVKARSDVPVTYSVVPGYTNSTNRPETFNIDSLGNLRLTRELDMETTPVFKLSVLAETKTSPPLVDYLELTIKVQDINDNYPEFTCSPYLATVPENAEPQHSIIQIQATDRDSDKRPLKYFFGPSMGNMASIFSIDPETGWIVLLTQLDRETRDQYNLTVIVSDNPPQNILRKTSDQVSLTSTTSVVITVADFNDSPPKFERDSYITAVNEGALRGTILVTLITKDADKGSNSDVAYFISDGDQLGQFAIHRSGELFVNKELDREMMAHYTLTVAATDGAFVSFTLVKVDVLDDNDNAPTCDQPVHAIVINESVVVGTPITHIRVKDADEEGSMNAKIAFSLVGTGAELFTMNRDTGFIHTAALLDRESQPSFQLTAVATDGGGLSCTTSVLVTLRDSNDNVPVFGAGTLRESYSIREDAKIQTLLTRVVAQDADIGINSQIKYQLSPASTGVFNIDSDTGIIRLVTDLDRESNPSYNLTIIAYNPIAPELTSEATIMVTVLDVNDNPPEFERSSYYTTIPESAKVGTIIVGVKATSLDVGINADITYSILAGNEQGKFAIDSNKGVLTVAEPLDHELSREYFITVIATDRGTPPLTNTAIVVINITDINDNAPRFSQDAYSVHVLESVAPGTEIFKVVATDSDSAPNAVITYSIVDGNTNNQFLIDPRDGVIQVTTALDREKIGSYSLVIQALDSGQPMQMSSAVVSILVDDANDNPPVFTQDSYRGLVQKINLLVEGRRTGIEIVTLSVLDADLPENGPPYTFEIMEGNDNGEFHVDSKGVISTAGQLVKKVQEKYQLKVRAYDNGKPPLSSDVIVEIEVVNDSLYPPEVKNLSITIRSCMESFPSGVIGRVEARDRDSYDKTIFTIVSANSHLFDIHRFDGRLIATTSLDPGEYIVNVSVSDGKFTSYGRVEVIVVCTTKEMLDSAVTIQFENLPVEQFYANFKLDFQQVVKQELDVRSNDVEIINVQPSLESVADRKSVPKASQRNRRNTNNNLDVLFAVRKSADKFFSKKNLKKKMDKIKGRIETALGATIVSIFTDLCAKNSCRMGDCVGKVMFDKRTYEPVMVNGASFVSARHYYIEQCVCLEGNCPEQVCGDKICTANKVCQRDAFGDYTCQCPEGRIGELCENVVPLCSGSSCPIERPMTFAGRSYAKWKLLHTTKKRFSLSLRIRTRQTTAVLMHAKGKVDYSILKIERGSLVYRFDCGSGEGQVRIPVDLSDGQWHTIQLERNGREAELSLDSSYTAMGMSPGIHAILNVDSEEIHFGAKVDVFPNGYKDITQGFEGCLEDIRVFNIALPFSGSNEMGQAVEFEVVEFHCQDYPPPATGNVCSSNPCLNGGQCKFSGLNSYVCLCREQFKGSKCELDSDPCSTKPCNNGGRCEIDTEAPNSYTCRCKDNLLGARCSYGKYCWPNPCKQGGTCVEGPTAPLCDCAAGYQGLYCDKSTNPCDSSPCQHDSTCHSEPGSGYICNCSVGYSGRNCELYEPPLLLPDSITASPSTLIFGLVGTAIVLLVAVVIIIGILLWQRRKRRRHRNRRSHGCGMADSGSDCLLSNLQDKRCKLSNPELSKAIPSLPSLPPAVKAQTSQPPPVPTRPASYTPSTQDSINFLNNLDSIGNYGSAGDDLENTGTGARQLPTLEQYMEAFKNPTHSNQIHHMFRSTPPPSLRASETDSIQKAPWEFEYPNILDNYMEATDKKQNDKMAKQMPGLQSPQPSPAFSHSRSKGQGHGTDVSSVSSFQISESEDDMNAWRSKRKATEVVDHSYHWDTSDWAPATTMPNISELPTNEILDSPSSSQPSDDCNANADNCDDNVTTRGIYNGDDESPLLTSEEQRRNNFNISHLDEDDDNVISTLPAEEYFDDSEYVGDSEYAENEPYDTDELPPSYAEHPNYEQFLQNLDDSYELPSSLNIHPNHYLPNYNFSHQELDMDPLTEDENTDDRLQGVLYTFGAVGGRPVHASNTSPSDHVYIPLRPPKEFMTPGYQTDGYTTDQEPPSRTSFIDDMSMSMGGFTSNASCSDISGLCEIEDSEVNGSDTDDENTPLNREHLQTQTQV</sequence>
<feature type="domain" description="Cadherin" evidence="20">
    <location>
        <begin position="485"/>
        <end position="590"/>
    </location>
</feature>
<evidence type="ECO:0000256" key="13">
    <source>
        <dbReference type="ARBA" id="ARBA00023180"/>
    </source>
</evidence>
<feature type="domain" description="Cadherin" evidence="20">
    <location>
        <begin position="41"/>
        <end position="159"/>
    </location>
</feature>
<dbReference type="PROSITE" id="PS00232">
    <property type="entry name" value="CADHERIN_1"/>
    <property type="match status" value="16"/>
</dbReference>
<feature type="region of interest" description="Disordered" evidence="16">
    <location>
        <begin position="4454"/>
        <end position="4505"/>
    </location>
</feature>
<feature type="domain" description="Cadherin" evidence="20">
    <location>
        <begin position="3267"/>
        <end position="3371"/>
    </location>
</feature>
<feature type="domain" description="Cadherin" evidence="20">
    <location>
        <begin position="3170"/>
        <end position="3266"/>
    </location>
</feature>
<dbReference type="CDD" id="cd11304">
    <property type="entry name" value="Cadherin_repeat"/>
    <property type="match status" value="33"/>
</dbReference>
<dbReference type="SUPFAM" id="SSF57196">
    <property type="entry name" value="EGF/Laminin"/>
    <property type="match status" value="4"/>
</dbReference>
<accession>A0A2C9M9T3</accession>
<proteinExistence type="predicted"/>
<evidence type="ECO:0000256" key="14">
    <source>
        <dbReference type="PROSITE-ProRule" id="PRU00043"/>
    </source>
</evidence>
<gene>
    <name evidence="21" type="primary">106058422</name>
</gene>
<dbReference type="Gene3D" id="2.60.40.60">
    <property type="entry name" value="Cadherins"/>
    <property type="match status" value="34"/>
</dbReference>
<dbReference type="GO" id="GO:0009653">
    <property type="term" value="P:anatomical structure morphogenesis"/>
    <property type="evidence" value="ECO:0007669"/>
    <property type="project" value="UniProtKB-ARBA"/>
</dbReference>
<organism evidence="21 22">
    <name type="scientific">Biomphalaria glabrata</name>
    <name type="common">Bloodfluke planorb</name>
    <name type="synonym">Freshwater snail</name>
    <dbReference type="NCBI Taxonomy" id="6526"/>
    <lineage>
        <taxon>Eukaryota</taxon>
        <taxon>Metazoa</taxon>
        <taxon>Spiralia</taxon>
        <taxon>Lophotrochozoa</taxon>
        <taxon>Mollusca</taxon>
        <taxon>Gastropoda</taxon>
        <taxon>Heterobranchia</taxon>
        <taxon>Euthyneura</taxon>
        <taxon>Panpulmonata</taxon>
        <taxon>Hygrophila</taxon>
        <taxon>Lymnaeoidea</taxon>
        <taxon>Planorbidae</taxon>
        <taxon>Biomphalaria</taxon>
    </lineage>
</organism>
<dbReference type="VEuPathDB" id="VectorBase:BGLAX_037852"/>
<feature type="domain" description="Laminin G" evidence="18">
    <location>
        <begin position="3900"/>
        <end position="4076"/>
    </location>
</feature>
<dbReference type="Pfam" id="PF00008">
    <property type="entry name" value="EGF"/>
    <property type="match status" value="3"/>
</dbReference>
<keyword evidence="7" id="KW-0677">Repeat</keyword>
<dbReference type="FunFam" id="2.10.25.10:FF:000063">
    <property type="entry name" value="Slit guidance ligand 2"/>
    <property type="match status" value="1"/>
</dbReference>
<dbReference type="SMART" id="SM00181">
    <property type="entry name" value="EGF"/>
    <property type="match status" value="5"/>
</dbReference>
<evidence type="ECO:0000256" key="4">
    <source>
        <dbReference type="ARBA" id="ARBA00022692"/>
    </source>
</evidence>
<keyword evidence="13" id="KW-0325">Glycoprotein</keyword>
<dbReference type="Pfam" id="PF02210">
    <property type="entry name" value="Laminin_G_2"/>
    <property type="match status" value="1"/>
</dbReference>
<dbReference type="FunFam" id="2.60.40.60:FF:000021">
    <property type="entry name" value="FAT atypical cadherin 1"/>
    <property type="match status" value="2"/>
</dbReference>
<feature type="domain" description="Cadherin" evidence="20">
    <location>
        <begin position="848"/>
        <end position="951"/>
    </location>
</feature>
<feature type="domain" description="Cadherin" evidence="20">
    <location>
        <begin position="1479"/>
        <end position="1584"/>
    </location>
</feature>
<dbReference type="PROSITE" id="PS01186">
    <property type="entry name" value="EGF_2"/>
    <property type="match status" value="2"/>
</dbReference>
<dbReference type="FunFam" id="2.60.40.60:FF:000100">
    <property type="entry name" value="protocadherin Fat 2"/>
    <property type="match status" value="1"/>
</dbReference>
<feature type="domain" description="Cadherin" evidence="20">
    <location>
        <begin position="740"/>
        <end position="847"/>
    </location>
</feature>
<dbReference type="Proteomes" id="UP000076420">
    <property type="component" value="Unassembled WGS sequence"/>
</dbReference>
<feature type="region of interest" description="Disordered" evidence="16">
    <location>
        <begin position="4524"/>
        <end position="4558"/>
    </location>
</feature>
<dbReference type="FunFam" id="2.60.40.60:FF:000020">
    <property type="entry name" value="Dachsous cadherin-related 1b"/>
    <property type="match status" value="4"/>
</dbReference>
<dbReference type="FunFam" id="2.60.40.60:FF:000092">
    <property type="entry name" value="Protocadherin 8"/>
    <property type="match status" value="1"/>
</dbReference>
<dbReference type="FunFam" id="2.60.40.60:FF:000051">
    <property type="entry name" value="FAT atypical cadherin 1"/>
    <property type="match status" value="1"/>
</dbReference>
<dbReference type="GO" id="GO:0005509">
    <property type="term" value="F:calcium ion binding"/>
    <property type="evidence" value="ECO:0007669"/>
    <property type="project" value="UniProtKB-UniRule"/>
</dbReference>
<feature type="region of interest" description="Disordered" evidence="16">
    <location>
        <begin position="4781"/>
        <end position="4809"/>
    </location>
</feature>
<dbReference type="CDD" id="cd00110">
    <property type="entry name" value="LamG"/>
    <property type="match status" value="1"/>
</dbReference>
<feature type="compositionally biased region" description="Low complexity" evidence="16">
    <location>
        <begin position="4488"/>
        <end position="4497"/>
    </location>
</feature>
<dbReference type="FunFam" id="2.60.40.60:FF:000026">
    <property type="entry name" value="FAT atypical cadherin 1"/>
    <property type="match status" value="2"/>
</dbReference>
<dbReference type="FunFam" id="2.60.40.60:FF:000024">
    <property type="entry name" value="FAT atypical cadherin 3"/>
    <property type="match status" value="2"/>
</dbReference>
<dbReference type="SMART" id="SM00179">
    <property type="entry name" value="EGF_CA"/>
    <property type="match status" value="4"/>
</dbReference>
<feature type="domain" description="Cadherin" evidence="20">
    <location>
        <begin position="2314"/>
        <end position="2422"/>
    </location>
</feature>
<feature type="domain" description="EGF-like" evidence="19">
    <location>
        <begin position="4084"/>
        <end position="4121"/>
    </location>
</feature>
<dbReference type="SMART" id="SM00112">
    <property type="entry name" value="CA"/>
    <property type="match status" value="34"/>
</dbReference>
<dbReference type="VEuPathDB" id="VectorBase:BGLB040091"/>
<dbReference type="Pfam" id="PF00028">
    <property type="entry name" value="Cadherin"/>
    <property type="match status" value="29"/>
</dbReference>
<evidence type="ECO:0000256" key="10">
    <source>
        <dbReference type="ARBA" id="ARBA00022989"/>
    </source>
</evidence>
<feature type="domain" description="EGF-like" evidence="19">
    <location>
        <begin position="4163"/>
        <end position="4199"/>
    </location>
</feature>
<dbReference type="InterPro" id="IPR001881">
    <property type="entry name" value="EGF-like_Ca-bd_dom"/>
</dbReference>
<feature type="compositionally biased region" description="Acidic residues" evidence="16">
    <location>
        <begin position="4781"/>
        <end position="4795"/>
    </location>
</feature>
<evidence type="ECO:0000256" key="12">
    <source>
        <dbReference type="ARBA" id="ARBA00023157"/>
    </source>
</evidence>
<dbReference type="FunFam" id="2.60.40.60:FF:000015">
    <property type="entry name" value="FAT atypical cadherin 1"/>
    <property type="match status" value="1"/>
</dbReference>
<feature type="domain" description="Cadherin" evidence="20">
    <location>
        <begin position="1065"/>
        <end position="1168"/>
    </location>
</feature>
<feature type="domain" description="Cadherin" evidence="20">
    <location>
        <begin position="1381"/>
        <end position="1478"/>
    </location>
</feature>
<dbReference type="SMART" id="SM00282">
    <property type="entry name" value="LamG"/>
    <property type="match status" value="1"/>
</dbReference>
<dbReference type="FunFam" id="2.60.40.60:FF:000059">
    <property type="entry name" value="FAT atypical cadherin 3"/>
    <property type="match status" value="1"/>
</dbReference>
<feature type="domain" description="Cadherin" evidence="20">
    <location>
        <begin position="2423"/>
        <end position="2524"/>
    </location>
</feature>
<feature type="domain" description="Cadherin" evidence="20">
    <location>
        <begin position="1299"/>
        <end position="1385"/>
    </location>
</feature>
<dbReference type="InterPro" id="IPR002126">
    <property type="entry name" value="Cadherin-like_dom"/>
</dbReference>
<evidence type="ECO:0000313" key="22">
    <source>
        <dbReference type="Proteomes" id="UP000076420"/>
    </source>
</evidence>
<dbReference type="PRINTS" id="PR00205">
    <property type="entry name" value="CADHERIN"/>
</dbReference>